<evidence type="ECO:0000313" key="17">
    <source>
        <dbReference type="Proteomes" id="UP000063781"/>
    </source>
</evidence>
<evidence type="ECO:0000256" key="9">
    <source>
        <dbReference type="ARBA" id="ARBA00023239"/>
    </source>
</evidence>
<evidence type="ECO:0000256" key="5">
    <source>
        <dbReference type="ARBA" id="ARBA00022490"/>
    </source>
</evidence>
<dbReference type="NCBIfam" id="TIGR00674">
    <property type="entry name" value="dapA"/>
    <property type="match status" value="1"/>
</dbReference>
<evidence type="ECO:0000256" key="6">
    <source>
        <dbReference type="ARBA" id="ARBA00022605"/>
    </source>
</evidence>
<comment type="function">
    <text evidence="1">Catalyzes the condensation of (S)-aspartate-beta-semialdehyde [(S)-ASA] and pyruvate to 4-hydroxy-tetrahydrodipicolinate (HTPA).</text>
</comment>
<evidence type="ECO:0000256" key="2">
    <source>
        <dbReference type="ARBA" id="ARBA00005120"/>
    </source>
</evidence>
<comment type="catalytic activity">
    <reaction evidence="11">
        <text>L-aspartate 4-semialdehyde + pyruvate = (2S,4S)-4-hydroxy-2,3,4,5-tetrahydrodipicolinate + H2O + H(+)</text>
        <dbReference type="Rhea" id="RHEA:34171"/>
        <dbReference type="ChEBI" id="CHEBI:15361"/>
        <dbReference type="ChEBI" id="CHEBI:15377"/>
        <dbReference type="ChEBI" id="CHEBI:15378"/>
        <dbReference type="ChEBI" id="CHEBI:67139"/>
        <dbReference type="ChEBI" id="CHEBI:537519"/>
        <dbReference type="EC" id="4.3.3.7"/>
    </reaction>
</comment>
<gene>
    <name evidence="16" type="ORF">AOC36_10275</name>
</gene>
<dbReference type="InterPro" id="IPR002220">
    <property type="entry name" value="DapA-like"/>
</dbReference>
<evidence type="ECO:0000256" key="3">
    <source>
        <dbReference type="ARBA" id="ARBA00007592"/>
    </source>
</evidence>
<comment type="similarity">
    <text evidence="3 13">Belongs to the DapA family.</text>
</comment>
<keyword evidence="5" id="KW-0963">Cytoplasm</keyword>
<dbReference type="PANTHER" id="PTHR12128:SF66">
    <property type="entry name" value="4-HYDROXY-2-OXOGLUTARATE ALDOLASE, MITOCHONDRIAL"/>
    <property type="match status" value="1"/>
</dbReference>
<feature type="active site" description="Schiff-base intermediate with substrate" evidence="14">
    <location>
        <position position="163"/>
    </location>
</feature>
<evidence type="ECO:0000256" key="10">
    <source>
        <dbReference type="ARBA" id="ARBA00023270"/>
    </source>
</evidence>
<accession>A0A0X8H1E9</accession>
<evidence type="ECO:0000256" key="1">
    <source>
        <dbReference type="ARBA" id="ARBA00003294"/>
    </source>
</evidence>
<evidence type="ECO:0000313" key="16">
    <source>
        <dbReference type="EMBL" id="AMC94344.1"/>
    </source>
</evidence>
<protein>
    <recommendedName>
        <fullName evidence="4 12">4-hydroxy-tetrahydrodipicolinate synthase</fullName>
        <ecNumber evidence="4 12">4.3.3.7</ecNumber>
    </recommendedName>
</protein>
<keyword evidence="6" id="KW-0028">Amino-acid biosynthesis</keyword>
<dbReference type="EC" id="4.3.3.7" evidence="4 12"/>
<organism evidence="16 17">
    <name type="scientific">Erysipelothrix larvae</name>
    <dbReference type="NCBI Taxonomy" id="1514105"/>
    <lineage>
        <taxon>Bacteria</taxon>
        <taxon>Bacillati</taxon>
        <taxon>Bacillota</taxon>
        <taxon>Erysipelotrichia</taxon>
        <taxon>Erysipelotrichales</taxon>
        <taxon>Erysipelotrichaceae</taxon>
        <taxon>Erysipelothrix</taxon>
    </lineage>
</organism>
<feature type="active site" description="Proton donor/acceptor" evidence="14">
    <location>
        <position position="135"/>
    </location>
</feature>
<dbReference type="GO" id="GO:0019877">
    <property type="term" value="P:diaminopimelate biosynthetic process"/>
    <property type="evidence" value="ECO:0007669"/>
    <property type="project" value="UniProtKB-KW"/>
</dbReference>
<evidence type="ECO:0000256" key="4">
    <source>
        <dbReference type="ARBA" id="ARBA00012086"/>
    </source>
</evidence>
<dbReference type="Gene3D" id="3.20.20.70">
    <property type="entry name" value="Aldolase class I"/>
    <property type="match status" value="1"/>
</dbReference>
<name>A0A0X8H1E9_9FIRM</name>
<dbReference type="PANTHER" id="PTHR12128">
    <property type="entry name" value="DIHYDRODIPICOLINATE SYNTHASE"/>
    <property type="match status" value="1"/>
</dbReference>
<proteinExistence type="inferred from homology"/>
<dbReference type="GO" id="GO:0009089">
    <property type="term" value="P:lysine biosynthetic process via diaminopimelate"/>
    <property type="evidence" value="ECO:0007669"/>
    <property type="project" value="UniProtKB-UniRule"/>
</dbReference>
<dbReference type="AlphaFoldDB" id="A0A0X8H1E9"/>
<sequence>MVKVEGLIVALLTPFNEDESINYEATKRHIDDLIEKGIEGLFILGSNGEFHVLEHEEKIAFSQFVIEYTANRCPVYVGIGCNSTKETIKLAQAIEPFGPTAFSVITPYFMVPSQDELVHHYTFVANSTNTPIILYNIPKNTGINIEPTTLKILSENENIIGIKDSSGNMDNLKGYIDATSHREFSVLVGSDSKILDAYTMGACGAVCGTANVICEHDLNLIHAIKTNQLEEAQTLQKEIDVLRNVLKLGTTPSVMKRCVTLMGIDIGWARKPVKPTSPSDDEKIKEALTFYGLL</sequence>
<evidence type="ECO:0000256" key="11">
    <source>
        <dbReference type="ARBA" id="ARBA00047836"/>
    </source>
</evidence>
<keyword evidence="9 13" id="KW-0456">Lyase</keyword>
<dbReference type="GO" id="GO:0008840">
    <property type="term" value="F:4-hydroxy-tetrahydrodipicolinate synthase activity"/>
    <property type="evidence" value="ECO:0007669"/>
    <property type="project" value="UniProtKB-UniRule"/>
</dbReference>
<dbReference type="PROSITE" id="PS00666">
    <property type="entry name" value="DHDPS_2"/>
    <property type="match status" value="1"/>
</dbReference>
<keyword evidence="10" id="KW-0704">Schiff base</keyword>
<dbReference type="InterPro" id="IPR020625">
    <property type="entry name" value="Schiff_base-form_aldolases_AS"/>
</dbReference>
<dbReference type="PRINTS" id="PR00146">
    <property type="entry name" value="DHPICSNTHASE"/>
</dbReference>
<dbReference type="OrthoDB" id="9782828at2"/>
<evidence type="ECO:0000256" key="12">
    <source>
        <dbReference type="NCBIfam" id="TIGR00674"/>
    </source>
</evidence>
<reference evidence="16 17" key="1">
    <citation type="submission" date="2015-10" db="EMBL/GenBank/DDBJ databases">
        <title>Erysipelothrix larvae sp. LV19 isolated from the larval gut of the rhinoceros beetle, Trypoxylus dichotomus.</title>
        <authorList>
            <person name="Lim S."/>
            <person name="Kim B.-C."/>
        </authorList>
    </citation>
    <scope>NUCLEOTIDE SEQUENCE [LARGE SCALE GENOMIC DNA]</scope>
    <source>
        <strain evidence="16 17">LV19</strain>
    </source>
</reference>
<evidence type="ECO:0000256" key="15">
    <source>
        <dbReference type="PIRSR" id="PIRSR001365-2"/>
    </source>
</evidence>
<dbReference type="CDD" id="cd00408">
    <property type="entry name" value="DHDPS-like"/>
    <property type="match status" value="1"/>
</dbReference>
<dbReference type="EMBL" id="CP013213">
    <property type="protein sequence ID" value="AMC94344.1"/>
    <property type="molecule type" value="Genomic_DNA"/>
</dbReference>
<comment type="pathway">
    <text evidence="2">Amino-acid biosynthesis; L-lysine biosynthesis via DAP pathway; (S)-tetrahydrodipicolinate from L-aspartate: step 3/4.</text>
</comment>
<dbReference type="UniPathway" id="UPA00034">
    <property type="reaction ID" value="UER00017"/>
</dbReference>
<dbReference type="PIRSF" id="PIRSF001365">
    <property type="entry name" value="DHDPS"/>
    <property type="match status" value="1"/>
</dbReference>
<dbReference type="RefSeq" id="WP_067633972.1">
    <property type="nucleotide sequence ID" value="NZ_CP013213.1"/>
</dbReference>
<dbReference type="InterPro" id="IPR005263">
    <property type="entry name" value="DapA"/>
</dbReference>
<dbReference type="STRING" id="1514105.AOC36_10275"/>
<keyword evidence="7" id="KW-0220">Diaminopimelate biosynthesis</keyword>
<dbReference type="Pfam" id="PF00701">
    <property type="entry name" value="DHDPS"/>
    <property type="match status" value="1"/>
</dbReference>
<dbReference type="SMART" id="SM01130">
    <property type="entry name" value="DHDPS"/>
    <property type="match status" value="1"/>
</dbReference>
<evidence type="ECO:0000256" key="14">
    <source>
        <dbReference type="PIRSR" id="PIRSR001365-1"/>
    </source>
</evidence>
<keyword evidence="17" id="KW-1185">Reference proteome</keyword>
<dbReference type="SUPFAM" id="SSF51569">
    <property type="entry name" value="Aldolase"/>
    <property type="match status" value="1"/>
</dbReference>
<dbReference type="Proteomes" id="UP000063781">
    <property type="component" value="Chromosome"/>
</dbReference>
<keyword evidence="8" id="KW-0457">Lysine biosynthesis</keyword>
<evidence type="ECO:0000256" key="13">
    <source>
        <dbReference type="PIRNR" id="PIRNR001365"/>
    </source>
</evidence>
<feature type="binding site" evidence="15">
    <location>
        <position position="206"/>
    </location>
    <ligand>
        <name>pyruvate</name>
        <dbReference type="ChEBI" id="CHEBI:15361"/>
    </ligand>
</feature>
<evidence type="ECO:0000256" key="7">
    <source>
        <dbReference type="ARBA" id="ARBA00022915"/>
    </source>
</evidence>
<dbReference type="InterPro" id="IPR013785">
    <property type="entry name" value="Aldolase_TIM"/>
</dbReference>
<evidence type="ECO:0000256" key="8">
    <source>
        <dbReference type="ARBA" id="ARBA00023154"/>
    </source>
</evidence>
<dbReference type="KEGG" id="erl:AOC36_10275"/>